<dbReference type="InterPro" id="IPR026082">
    <property type="entry name" value="ABCA"/>
</dbReference>
<dbReference type="SMART" id="SM00382">
    <property type="entry name" value="AAA"/>
    <property type="match status" value="1"/>
</dbReference>
<dbReference type="PANTHER" id="PTHR19229">
    <property type="entry name" value="ATP-BINDING CASSETTE TRANSPORTER SUBFAMILY A ABCA"/>
    <property type="match status" value="1"/>
</dbReference>
<evidence type="ECO:0000256" key="1">
    <source>
        <dbReference type="ARBA" id="ARBA00022448"/>
    </source>
</evidence>
<keyword evidence="1" id="KW-0813">Transport</keyword>
<feature type="domain" description="ABC transporter" evidence="6">
    <location>
        <begin position="453"/>
        <end position="677"/>
    </location>
</feature>
<feature type="transmembrane region" description="Helical" evidence="5">
    <location>
        <begin position="301"/>
        <end position="320"/>
    </location>
</feature>
<feature type="transmembrane region" description="Helical" evidence="5">
    <location>
        <begin position="332"/>
        <end position="354"/>
    </location>
</feature>
<evidence type="ECO:0000256" key="2">
    <source>
        <dbReference type="ARBA" id="ARBA00022737"/>
    </source>
</evidence>
<dbReference type="InterPro" id="IPR027417">
    <property type="entry name" value="P-loop_NTPase"/>
</dbReference>
<keyword evidence="4" id="KW-0067">ATP-binding</keyword>
<keyword evidence="2" id="KW-0677">Repeat</keyword>
<dbReference type="SUPFAM" id="SSF52540">
    <property type="entry name" value="P-loop containing nucleoside triphosphate hydrolases"/>
    <property type="match status" value="1"/>
</dbReference>
<keyword evidence="5" id="KW-1133">Transmembrane helix</keyword>
<dbReference type="EMBL" id="JAPFFF010000006">
    <property type="protein sequence ID" value="KAK8886983.1"/>
    <property type="molecule type" value="Genomic_DNA"/>
</dbReference>
<protein>
    <recommendedName>
        <fullName evidence="6">ABC transporter domain-containing protein</fullName>
    </recommendedName>
</protein>
<dbReference type="InterPro" id="IPR003439">
    <property type="entry name" value="ABC_transporter-like_ATP-bd"/>
</dbReference>
<feature type="transmembrane region" description="Helical" evidence="5">
    <location>
        <begin position="401"/>
        <end position="420"/>
    </location>
</feature>
<organism evidence="7 8">
    <name type="scientific">Tritrichomonas musculus</name>
    <dbReference type="NCBI Taxonomy" id="1915356"/>
    <lineage>
        <taxon>Eukaryota</taxon>
        <taxon>Metamonada</taxon>
        <taxon>Parabasalia</taxon>
        <taxon>Tritrichomonadida</taxon>
        <taxon>Tritrichomonadidae</taxon>
        <taxon>Tritrichomonas</taxon>
    </lineage>
</organism>
<keyword evidence="5" id="KW-0812">Transmembrane</keyword>
<dbReference type="PROSITE" id="PS00211">
    <property type="entry name" value="ABC_TRANSPORTER_1"/>
    <property type="match status" value="1"/>
</dbReference>
<feature type="transmembrane region" description="Helical" evidence="5">
    <location>
        <begin position="363"/>
        <end position="381"/>
    </location>
</feature>
<dbReference type="Pfam" id="PF00005">
    <property type="entry name" value="ABC_tran"/>
    <property type="match status" value="1"/>
</dbReference>
<keyword evidence="3" id="KW-0547">Nucleotide-binding</keyword>
<dbReference type="InterPro" id="IPR017871">
    <property type="entry name" value="ABC_transporter-like_CS"/>
</dbReference>
<evidence type="ECO:0000256" key="5">
    <source>
        <dbReference type="SAM" id="Phobius"/>
    </source>
</evidence>
<comment type="caution">
    <text evidence="7">The sequence shown here is derived from an EMBL/GenBank/DDBJ whole genome shotgun (WGS) entry which is preliminary data.</text>
</comment>
<dbReference type="Gene3D" id="3.40.50.300">
    <property type="entry name" value="P-loop containing nucleotide triphosphate hydrolases"/>
    <property type="match status" value="1"/>
</dbReference>
<evidence type="ECO:0000256" key="4">
    <source>
        <dbReference type="ARBA" id="ARBA00022840"/>
    </source>
</evidence>
<dbReference type="PANTHER" id="PTHR19229:SF36">
    <property type="entry name" value="ATP-BINDING CASSETTE SUB-FAMILY A MEMBER 2"/>
    <property type="match status" value="1"/>
</dbReference>
<keyword evidence="5" id="KW-0472">Membrane</keyword>
<gene>
    <name evidence="7" type="ORF">M9Y10_038018</name>
</gene>
<dbReference type="InterPro" id="IPR003593">
    <property type="entry name" value="AAA+_ATPase"/>
</dbReference>
<evidence type="ECO:0000259" key="6">
    <source>
        <dbReference type="PROSITE" id="PS50893"/>
    </source>
</evidence>
<dbReference type="PROSITE" id="PS50893">
    <property type="entry name" value="ABC_TRANSPORTER_2"/>
    <property type="match status" value="1"/>
</dbReference>
<accession>A0ABR2K848</accession>
<dbReference type="Proteomes" id="UP001470230">
    <property type="component" value="Unassembled WGS sequence"/>
</dbReference>
<keyword evidence="8" id="KW-1185">Reference proteome</keyword>
<proteinExistence type="predicted"/>
<evidence type="ECO:0000256" key="3">
    <source>
        <dbReference type="ARBA" id="ARBA00022741"/>
    </source>
</evidence>
<feature type="transmembrane region" description="Helical" evidence="5">
    <location>
        <begin position="46"/>
        <end position="70"/>
    </location>
</feature>
<sequence length="775" mass="87819">MTESGDNSIEDISINEQVDHQFKIMEPAPFWRQLGTMLKISFLQRLRALTIILEIVLPVIFLVFECLFAAKVDPYTESVPHPPPDQVVPFAVIAGPSPSYGMIPNNAETNQFINILSEKSYLPMKQNVIFFDTFQQYKEFIWDNREVNDMFYSSEWTHTSDFQQNSIRISSNGMTLGSLPFLIQNIGSTLINMTRPTGYSNPTIFLNFKAFPHPPLHQSDITNSLYVSIFSTVQPMMGILTTGIYYGTEAESGLRDLFTFFGVSFFVNELRWYILSVVMLFITSIPFAIALTAFIKINFGLMLIFYLLSSTAYSSFLFFLMSFWPTHQMGNIAGYGILFTFFICIFWGFFDWLFKESGYTEKYVLSILPHAALSFTMAQMGSGEITKFSQLDGPVYYPVKYGFTYLAVESVVYFGLYILIEALKRRVWLPAPIKWGKSMQSTRIGNEKDERAIIVEDILKAYGKTVAVNHVSFNVNQGETLAIVGPNGAGKSTMMSLLSGMMHLDHGHIYFKGIDIMQNVKAIHQVVGLCPQENLFMNELTADEWMKAICSLRNEPNFDYDEIFMSLGLDAQRHYRIGKMSGGNKRKVCLASALACNPPIVILDEATSGVDFTSRTRIWSIISGLNDTTVIMATHTLEECEKIADRIMVLVGGKIAELAMPNDLRQIFKCGYLIITEEENIDEFERVANEAGVRNSINVEDGKAKLSIPSEDSEALSNILHKIKFKYILTIQSLEEQIFHHIQMHEMQQMQNSSEKGSDDSLCESDYFTDLQPPV</sequence>
<name>A0ABR2K848_9EUKA</name>
<reference evidence="7 8" key="1">
    <citation type="submission" date="2024-04" db="EMBL/GenBank/DDBJ databases">
        <title>Tritrichomonas musculus Genome.</title>
        <authorList>
            <person name="Alves-Ferreira E."/>
            <person name="Grigg M."/>
            <person name="Lorenzi H."/>
            <person name="Galac M."/>
        </authorList>
    </citation>
    <scope>NUCLEOTIDE SEQUENCE [LARGE SCALE GENOMIC DNA]</scope>
    <source>
        <strain evidence="7 8">EAF2021</strain>
    </source>
</reference>
<evidence type="ECO:0000313" key="7">
    <source>
        <dbReference type="EMBL" id="KAK8886983.1"/>
    </source>
</evidence>
<feature type="transmembrane region" description="Helical" evidence="5">
    <location>
        <begin position="272"/>
        <end position="294"/>
    </location>
</feature>
<evidence type="ECO:0000313" key="8">
    <source>
        <dbReference type="Proteomes" id="UP001470230"/>
    </source>
</evidence>